<accession>A0A9D4J2G5</accession>
<sequence>MPDSSLRFVRQQKRLLGCDRSMVPEPDVKVKSSVTREHLFQSYRGICCKATKYYYTEQPKHPTKRKRRGQNYGKPSRISRG</sequence>
<name>A0A9D4J2G5_DREPO</name>
<proteinExistence type="predicted"/>
<dbReference type="EMBL" id="JAIWYP010000007">
    <property type="protein sequence ID" value="KAH3793338.1"/>
    <property type="molecule type" value="Genomic_DNA"/>
</dbReference>
<dbReference type="AlphaFoldDB" id="A0A9D4J2G5"/>
<evidence type="ECO:0000313" key="3">
    <source>
        <dbReference type="Proteomes" id="UP000828390"/>
    </source>
</evidence>
<evidence type="ECO:0000313" key="2">
    <source>
        <dbReference type="EMBL" id="KAH3793338.1"/>
    </source>
</evidence>
<dbReference type="Proteomes" id="UP000828390">
    <property type="component" value="Unassembled WGS sequence"/>
</dbReference>
<gene>
    <name evidence="2" type="ORF">DPMN_146846</name>
</gene>
<reference evidence="2" key="2">
    <citation type="submission" date="2020-11" db="EMBL/GenBank/DDBJ databases">
        <authorList>
            <person name="McCartney M.A."/>
            <person name="Auch B."/>
            <person name="Kono T."/>
            <person name="Mallez S."/>
            <person name="Becker A."/>
            <person name="Gohl D.M."/>
            <person name="Silverstein K.A.T."/>
            <person name="Koren S."/>
            <person name="Bechman K.B."/>
            <person name="Herman A."/>
            <person name="Abrahante J.E."/>
            <person name="Garbe J."/>
        </authorList>
    </citation>
    <scope>NUCLEOTIDE SEQUENCE</scope>
    <source>
        <strain evidence="2">Duluth1</strain>
        <tissue evidence="2">Whole animal</tissue>
    </source>
</reference>
<reference evidence="2" key="1">
    <citation type="journal article" date="2019" name="bioRxiv">
        <title>The Genome of the Zebra Mussel, Dreissena polymorpha: A Resource for Invasive Species Research.</title>
        <authorList>
            <person name="McCartney M.A."/>
            <person name="Auch B."/>
            <person name="Kono T."/>
            <person name="Mallez S."/>
            <person name="Zhang Y."/>
            <person name="Obille A."/>
            <person name="Becker A."/>
            <person name="Abrahante J.E."/>
            <person name="Garbe J."/>
            <person name="Badalamenti J.P."/>
            <person name="Herman A."/>
            <person name="Mangelson H."/>
            <person name="Liachko I."/>
            <person name="Sullivan S."/>
            <person name="Sone E.D."/>
            <person name="Koren S."/>
            <person name="Silverstein K.A.T."/>
            <person name="Beckman K.B."/>
            <person name="Gohl D.M."/>
        </authorList>
    </citation>
    <scope>NUCLEOTIDE SEQUENCE</scope>
    <source>
        <strain evidence="2">Duluth1</strain>
        <tissue evidence="2">Whole animal</tissue>
    </source>
</reference>
<evidence type="ECO:0000256" key="1">
    <source>
        <dbReference type="SAM" id="MobiDB-lite"/>
    </source>
</evidence>
<organism evidence="2 3">
    <name type="scientific">Dreissena polymorpha</name>
    <name type="common">Zebra mussel</name>
    <name type="synonym">Mytilus polymorpha</name>
    <dbReference type="NCBI Taxonomy" id="45954"/>
    <lineage>
        <taxon>Eukaryota</taxon>
        <taxon>Metazoa</taxon>
        <taxon>Spiralia</taxon>
        <taxon>Lophotrochozoa</taxon>
        <taxon>Mollusca</taxon>
        <taxon>Bivalvia</taxon>
        <taxon>Autobranchia</taxon>
        <taxon>Heteroconchia</taxon>
        <taxon>Euheterodonta</taxon>
        <taxon>Imparidentia</taxon>
        <taxon>Neoheterodontei</taxon>
        <taxon>Myida</taxon>
        <taxon>Dreissenoidea</taxon>
        <taxon>Dreissenidae</taxon>
        <taxon>Dreissena</taxon>
    </lineage>
</organism>
<keyword evidence="3" id="KW-1185">Reference proteome</keyword>
<protein>
    <submittedName>
        <fullName evidence="2">Uncharacterized protein</fullName>
    </submittedName>
</protein>
<comment type="caution">
    <text evidence="2">The sequence shown here is derived from an EMBL/GenBank/DDBJ whole genome shotgun (WGS) entry which is preliminary data.</text>
</comment>
<feature type="region of interest" description="Disordered" evidence="1">
    <location>
        <begin position="57"/>
        <end position="81"/>
    </location>
</feature>